<feature type="non-terminal residue" evidence="9">
    <location>
        <position position="1"/>
    </location>
</feature>
<protein>
    <recommendedName>
        <fullName evidence="8">DDE Tnp4 domain-containing protein</fullName>
    </recommendedName>
</protein>
<evidence type="ECO:0000259" key="8">
    <source>
        <dbReference type="Pfam" id="PF13359"/>
    </source>
</evidence>
<keyword evidence="4" id="KW-0540">Nuclease</keyword>
<dbReference type="GO" id="GO:0005634">
    <property type="term" value="C:nucleus"/>
    <property type="evidence" value="ECO:0007669"/>
    <property type="project" value="UniProtKB-SubCell"/>
</dbReference>
<comment type="similarity">
    <text evidence="3">Belongs to the HARBI1 family.</text>
</comment>
<comment type="cofactor">
    <cofactor evidence="1">
        <name>a divalent metal cation</name>
        <dbReference type="ChEBI" id="CHEBI:60240"/>
    </cofactor>
</comment>
<dbReference type="InterPro" id="IPR027806">
    <property type="entry name" value="HARBI1_dom"/>
</dbReference>
<organism evidence="9 10">
    <name type="scientific">Synaphobranchus kaupii</name>
    <name type="common">Kaup's arrowtooth eel</name>
    <dbReference type="NCBI Taxonomy" id="118154"/>
    <lineage>
        <taxon>Eukaryota</taxon>
        <taxon>Metazoa</taxon>
        <taxon>Chordata</taxon>
        <taxon>Craniata</taxon>
        <taxon>Vertebrata</taxon>
        <taxon>Euteleostomi</taxon>
        <taxon>Actinopterygii</taxon>
        <taxon>Neopterygii</taxon>
        <taxon>Teleostei</taxon>
        <taxon>Anguilliformes</taxon>
        <taxon>Synaphobranchidae</taxon>
        <taxon>Synaphobranchus</taxon>
    </lineage>
</organism>
<dbReference type="PANTHER" id="PTHR22930:SF206">
    <property type="entry name" value="NUCLEASE HARBI1"/>
    <property type="match status" value="1"/>
</dbReference>
<evidence type="ECO:0000313" key="9">
    <source>
        <dbReference type="EMBL" id="KAJ8349407.1"/>
    </source>
</evidence>
<gene>
    <name evidence="9" type="ORF">SKAU_G00245370</name>
</gene>
<dbReference type="InterPro" id="IPR045249">
    <property type="entry name" value="HARBI1-like"/>
</dbReference>
<keyword evidence="7" id="KW-0539">Nucleus</keyword>
<keyword evidence="6" id="KW-0378">Hydrolase</keyword>
<dbReference type="GO" id="GO:0004518">
    <property type="term" value="F:nuclease activity"/>
    <property type="evidence" value="ECO:0007669"/>
    <property type="project" value="UniProtKB-KW"/>
</dbReference>
<feature type="domain" description="DDE Tnp4" evidence="8">
    <location>
        <begin position="210"/>
        <end position="294"/>
    </location>
</feature>
<dbReference type="OrthoDB" id="8928178at2759"/>
<dbReference type="Pfam" id="PF13359">
    <property type="entry name" value="DDE_Tnp_4"/>
    <property type="match status" value="1"/>
</dbReference>
<dbReference type="AlphaFoldDB" id="A0A9Q1F1S0"/>
<evidence type="ECO:0000256" key="3">
    <source>
        <dbReference type="ARBA" id="ARBA00006958"/>
    </source>
</evidence>
<comment type="caution">
    <text evidence="9">The sequence shown here is derived from an EMBL/GenBank/DDBJ whole genome shotgun (WGS) entry which is preliminary data.</text>
</comment>
<evidence type="ECO:0000256" key="7">
    <source>
        <dbReference type="ARBA" id="ARBA00023242"/>
    </source>
</evidence>
<comment type="subcellular location">
    <subcellularLocation>
        <location evidence="2">Nucleus</location>
    </subcellularLocation>
</comment>
<dbReference type="EMBL" id="JAINUF010000009">
    <property type="protein sequence ID" value="KAJ8349407.1"/>
    <property type="molecule type" value="Genomic_DNA"/>
</dbReference>
<evidence type="ECO:0000256" key="1">
    <source>
        <dbReference type="ARBA" id="ARBA00001968"/>
    </source>
</evidence>
<accession>A0A9Q1F1S0</accession>
<dbReference type="PANTHER" id="PTHR22930">
    <property type="match status" value="1"/>
</dbReference>
<dbReference type="Proteomes" id="UP001152622">
    <property type="component" value="Chromosome 9"/>
</dbReference>
<keyword evidence="10" id="KW-1185">Reference proteome</keyword>
<dbReference type="GO" id="GO:0016787">
    <property type="term" value="F:hydrolase activity"/>
    <property type="evidence" value="ECO:0007669"/>
    <property type="project" value="UniProtKB-KW"/>
</dbReference>
<evidence type="ECO:0000256" key="5">
    <source>
        <dbReference type="ARBA" id="ARBA00022723"/>
    </source>
</evidence>
<proteinExistence type="inferred from homology"/>
<sequence length="304" mass="34184">MTNVCSNVQLFFWPGSVNRHSLMHSFLDCNCIRDLWEELEKCISSTVEEKVTFTSSLCLHETQHRVHTKQSSKASPLSTYGRVNTMLPLLRSYFDPEEDTKADFRMSREALHSLMHQLNTHRCHGLGGELEVLILAYWLAHGLTYSVVSRALGVPKTTVHDVTHRMAAQLVRLKDQIIHHPMTAAALHNVGQGFAALAGHEAFSTCVGAIDGCHVRIKAPSTPDAQDYFNRKLFHSVQFQAVCDSKGQFLDMFVGYPGSVHYSRILKHSYLYEEAVFPPPGYFIVGGGGYPCLERPITLMTTFR</sequence>
<reference evidence="9" key="1">
    <citation type="journal article" date="2023" name="Science">
        <title>Genome structures resolve the early diversification of teleost fishes.</title>
        <authorList>
            <person name="Parey E."/>
            <person name="Louis A."/>
            <person name="Montfort J."/>
            <person name="Bouchez O."/>
            <person name="Roques C."/>
            <person name="Iampietro C."/>
            <person name="Lluch J."/>
            <person name="Castinel A."/>
            <person name="Donnadieu C."/>
            <person name="Desvignes T."/>
            <person name="Floi Bucao C."/>
            <person name="Jouanno E."/>
            <person name="Wen M."/>
            <person name="Mejri S."/>
            <person name="Dirks R."/>
            <person name="Jansen H."/>
            <person name="Henkel C."/>
            <person name="Chen W.J."/>
            <person name="Zahm M."/>
            <person name="Cabau C."/>
            <person name="Klopp C."/>
            <person name="Thompson A.W."/>
            <person name="Robinson-Rechavi M."/>
            <person name="Braasch I."/>
            <person name="Lecointre G."/>
            <person name="Bobe J."/>
            <person name="Postlethwait J.H."/>
            <person name="Berthelot C."/>
            <person name="Roest Crollius H."/>
            <person name="Guiguen Y."/>
        </authorList>
    </citation>
    <scope>NUCLEOTIDE SEQUENCE</scope>
    <source>
        <strain evidence="9">WJC10195</strain>
    </source>
</reference>
<keyword evidence="5" id="KW-0479">Metal-binding</keyword>
<dbReference type="GO" id="GO:0046872">
    <property type="term" value="F:metal ion binding"/>
    <property type="evidence" value="ECO:0007669"/>
    <property type="project" value="UniProtKB-KW"/>
</dbReference>
<evidence type="ECO:0000256" key="2">
    <source>
        <dbReference type="ARBA" id="ARBA00004123"/>
    </source>
</evidence>
<name>A0A9Q1F1S0_SYNKA</name>
<evidence type="ECO:0000256" key="4">
    <source>
        <dbReference type="ARBA" id="ARBA00022722"/>
    </source>
</evidence>
<evidence type="ECO:0000313" key="10">
    <source>
        <dbReference type="Proteomes" id="UP001152622"/>
    </source>
</evidence>
<evidence type="ECO:0000256" key="6">
    <source>
        <dbReference type="ARBA" id="ARBA00022801"/>
    </source>
</evidence>